<dbReference type="GO" id="GO:0009279">
    <property type="term" value="C:cell outer membrane"/>
    <property type="evidence" value="ECO:0007669"/>
    <property type="project" value="UniProtKB-SubCell"/>
</dbReference>
<dbReference type="Proteomes" id="UP001139353">
    <property type="component" value="Unassembled WGS sequence"/>
</dbReference>
<gene>
    <name evidence="5" type="ORF">LPC04_15705</name>
</gene>
<dbReference type="GO" id="GO:0015562">
    <property type="term" value="F:efflux transmembrane transporter activity"/>
    <property type="evidence" value="ECO:0007669"/>
    <property type="project" value="InterPro"/>
</dbReference>
<protein>
    <recommendedName>
        <fullName evidence="2">Protein CyaE</fullName>
    </recommendedName>
</protein>
<reference evidence="5" key="1">
    <citation type="submission" date="2021-11" db="EMBL/GenBank/DDBJ databases">
        <title>BS-T2-15 a new species belonging to the Comamonadaceae family isolated from the soil of a French oak forest.</title>
        <authorList>
            <person name="Mieszkin S."/>
            <person name="Alain K."/>
        </authorList>
    </citation>
    <scope>NUCLEOTIDE SEQUENCE</scope>
    <source>
        <strain evidence="5">BS-T2-15</strain>
    </source>
</reference>
<organism evidence="5 6">
    <name type="scientific">Scleromatobacter humisilvae</name>
    <dbReference type="NCBI Taxonomy" id="2897159"/>
    <lineage>
        <taxon>Bacteria</taxon>
        <taxon>Pseudomonadati</taxon>
        <taxon>Pseudomonadota</taxon>
        <taxon>Betaproteobacteria</taxon>
        <taxon>Burkholderiales</taxon>
        <taxon>Sphaerotilaceae</taxon>
        <taxon>Scleromatobacter</taxon>
    </lineage>
</organism>
<feature type="signal peptide" evidence="4">
    <location>
        <begin position="1"/>
        <end position="17"/>
    </location>
</feature>
<dbReference type="AlphaFoldDB" id="A0A9X1YMM3"/>
<keyword evidence="2" id="KW-0472">Membrane</keyword>
<dbReference type="Gene3D" id="1.20.1600.10">
    <property type="entry name" value="Outer membrane efflux proteins (OEP)"/>
    <property type="match status" value="1"/>
</dbReference>
<dbReference type="InterPro" id="IPR028351">
    <property type="entry name" value="CyaE"/>
</dbReference>
<dbReference type="RefSeq" id="WP_275683188.1">
    <property type="nucleotide sequence ID" value="NZ_JAJLJH010000003.1"/>
</dbReference>
<comment type="subcellular location">
    <subcellularLocation>
        <location evidence="2">Cell outer membrane</location>
        <topology evidence="2">Peripheral membrane protein</topology>
    </subcellularLocation>
</comment>
<keyword evidence="2" id="KW-0813">Transport</keyword>
<keyword evidence="2" id="KW-0204">Cytolysis</keyword>
<dbReference type="GO" id="GO:0031640">
    <property type="term" value="P:killing of cells of another organism"/>
    <property type="evidence" value="ECO:0007669"/>
    <property type="project" value="UniProtKB-KW"/>
</dbReference>
<comment type="caution">
    <text evidence="5">The sequence shown here is derived from an EMBL/GenBank/DDBJ whole genome shotgun (WGS) entry which is preliminary data.</text>
</comment>
<dbReference type="InterPro" id="IPR010131">
    <property type="entry name" value="MdtP/NodT-like"/>
</dbReference>
<evidence type="ECO:0000313" key="6">
    <source>
        <dbReference type="Proteomes" id="UP001139353"/>
    </source>
</evidence>
<evidence type="ECO:0000313" key="5">
    <source>
        <dbReference type="EMBL" id="MCK9687157.1"/>
    </source>
</evidence>
<name>A0A9X1YMM3_9BURK</name>
<evidence type="ECO:0000256" key="4">
    <source>
        <dbReference type="SAM" id="SignalP"/>
    </source>
</evidence>
<dbReference type="SUPFAM" id="SSF56954">
    <property type="entry name" value="Outer membrane efflux proteins (OEP)"/>
    <property type="match status" value="1"/>
</dbReference>
<evidence type="ECO:0000256" key="3">
    <source>
        <dbReference type="SAM" id="MobiDB-lite"/>
    </source>
</evidence>
<dbReference type="EMBL" id="JAJLJH010000003">
    <property type="protein sequence ID" value="MCK9687157.1"/>
    <property type="molecule type" value="Genomic_DNA"/>
</dbReference>
<dbReference type="PANTHER" id="PTHR30203:SF29">
    <property type="entry name" value="PROTEIN CYAE"/>
    <property type="match status" value="1"/>
</dbReference>
<dbReference type="Pfam" id="PF02321">
    <property type="entry name" value="OEP"/>
    <property type="match status" value="2"/>
</dbReference>
<feature type="chain" id="PRO_5040915821" description="Protein CyaE" evidence="4">
    <location>
        <begin position="18"/>
        <end position="511"/>
    </location>
</feature>
<sequence length="511" mass="52445">MRRLESWGALMSALAMAACGTPAIDTMPASPGQPWRPATGPDGAIVGGRQQPANDPAGSSYVLPPNRTLASVVPPPSAIDPQHAYTLAELIDIAQSSHPETRIAWDDARRAALAEGIAESTYLPHVTASVIGGVRSTRGSQSGGDVGADASTSSSGTIAALSLEWLVFDFGQREAIVESAQQASIASNIAFTAAHQRVIHEVCLAFYANDAARARVAIAAASLKNAQQIEAAADERYRHGVGTAIDLAQARQATAQARLGDVQARGRAQDAMLALVTAMGISPLARFDVADVSGRPLSKASLQPIERIVSDAISRRPDVLGAYAAEKASEAAARAAEADFKPKVFMSATGAHASGRLDVTAVPPVGQQSGTFNLSGGHWGSTVLLGVTVPLYDAGLRKSTLGQARAAADAATAQSERVRDEAVRQIVMAQNALETSLEANEAAQALVDAARINFDAAFDAYGHGVGTTTAVTLAATQLLQAQEAAIDAHSAALSAAATLAFATGALGAAPP</sequence>
<feature type="region of interest" description="Disordered" evidence="3">
    <location>
        <begin position="25"/>
        <end position="62"/>
    </location>
</feature>
<evidence type="ECO:0000256" key="1">
    <source>
        <dbReference type="ARBA" id="ARBA00007613"/>
    </source>
</evidence>
<dbReference type="InterPro" id="IPR003423">
    <property type="entry name" value="OMP_efflux"/>
</dbReference>
<evidence type="ECO:0000256" key="2">
    <source>
        <dbReference type="PIRNR" id="PIRNR001892"/>
    </source>
</evidence>
<dbReference type="PANTHER" id="PTHR30203">
    <property type="entry name" value="OUTER MEMBRANE CATION EFFLUX PROTEIN"/>
    <property type="match status" value="1"/>
</dbReference>
<dbReference type="PROSITE" id="PS51257">
    <property type="entry name" value="PROKAR_LIPOPROTEIN"/>
    <property type="match status" value="1"/>
</dbReference>
<keyword evidence="2" id="KW-0998">Cell outer membrane</keyword>
<dbReference type="PIRSF" id="PIRSF001892">
    <property type="entry name" value="CyaE"/>
    <property type="match status" value="1"/>
</dbReference>
<proteinExistence type="inferred from homology"/>
<comment type="similarity">
    <text evidence="1 2">Belongs to the outer membrane factor (OMF) (TC 1.B.17) family.</text>
</comment>
<keyword evidence="2" id="KW-0354">Hemolysis</keyword>
<accession>A0A9X1YMM3</accession>
<keyword evidence="6" id="KW-1185">Reference proteome</keyword>
<comment type="function">
    <text evidence="2">CyaE is necessary for transport of calmodulin-sensitive adenylate cyclase-hemolysin (cyclolysin).</text>
</comment>
<keyword evidence="4" id="KW-0732">Signal</keyword>